<dbReference type="RefSeq" id="WP_138156463.1">
    <property type="nucleotide sequence ID" value="NZ_CP039381.1"/>
</dbReference>
<dbReference type="Proteomes" id="UP000301475">
    <property type="component" value="Chromosome"/>
</dbReference>
<protein>
    <submittedName>
        <fullName evidence="2">Uncharacterized protein</fullName>
    </submittedName>
</protein>
<feature type="chain" id="PRO_5020810446" evidence="1">
    <location>
        <begin position="28"/>
        <end position="666"/>
    </location>
</feature>
<keyword evidence="3" id="KW-1185">Reference proteome</keyword>
<evidence type="ECO:0000256" key="1">
    <source>
        <dbReference type="SAM" id="SignalP"/>
    </source>
</evidence>
<dbReference type="AlphaFoldDB" id="A0A4P8XUP3"/>
<keyword evidence="1" id="KW-0732">Signal</keyword>
<dbReference type="Gene3D" id="2.60.40.2700">
    <property type="match status" value="1"/>
</dbReference>
<dbReference type="NCBIfam" id="NF038133">
    <property type="entry name" value="choice_anch_L"/>
    <property type="match status" value="1"/>
</dbReference>
<feature type="signal peptide" evidence="1">
    <location>
        <begin position="1"/>
        <end position="27"/>
    </location>
</feature>
<dbReference type="OrthoDB" id="1958148at2"/>
<accession>A0A4P8XUP3</accession>
<dbReference type="KEGG" id="ruj:E5Z56_03020"/>
<organism evidence="2 3">
    <name type="scientific">Ruminococcus bovis</name>
    <dbReference type="NCBI Taxonomy" id="2564099"/>
    <lineage>
        <taxon>Bacteria</taxon>
        <taxon>Bacillati</taxon>
        <taxon>Bacillota</taxon>
        <taxon>Clostridia</taxon>
        <taxon>Eubacteriales</taxon>
        <taxon>Oscillospiraceae</taxon>
        <taxon>Ruminococcus</taxon>
    </lineage>
</organism>
<evidence type="ECO:0000313" key="2">
    <source>
        <dbReference type="EMBL" id="QCT06382.1"/>
    </source>
</evidence>
<dbReference type="InterPro" id="IPR049804">
    <property type="entry name" value="Choice_anch_L"/>
</dbReference>
<gene>
    <name evidence="2" type="ORF">E5Z56_03020</name>
</gene>
<evidence type="ECO:0000313" key="3">
    <source>
        <dbReference type="Proteomes" id="UP000301475"/>
    </source>
</evidence>
<reference evidence="2 3" key="1">
    <citation type="submission" date="2019-04" db="EMBL/GenBank/DDBJ databases">
        <authorList>
            <person name="Embree M."/>
            <person name="Gaffney J.R."/>
        </authorList>
    </citation>
    <scope>NUCLEOTIDE SEQUENCE [LARGE SCALE GENOMIC DNA]</scope>
    <source>
        <strain evidence="2 3">JE7A12</strain>
    </source>
</reference>
<dbReference type="EMBL" id="CP039381">
    <property type="protein sequence ID" value="QCT06382.1"/>
    <property type="molecule type" value="Genomic_DNA"/>
</dbReference>
<name>A0A4P8XUP3_9FIRM</name>
<proteinExistence type="predicted"/>
<sequence length="666" mass="74251">MNFRNKCKAVVSIGMAVLCLPIISVGAKENFTVTKVSDKEKIVSSVLSEGMDASNIKVKGNLSGQIGTFKNGKGNVGIDEGLVLSTGYVSSILESSKRGSNEVHFYSQTDKDLKKMTNFSMYDLASVEFTLTNNENYDTVLAFNYSFGSAEFDQPDIYNDCFGLFVDYDNDGIYDENIAKLPNGKNTSIMNIKYGKYFTGSASKVYKDSFNGMSNVFTAQTSKQIPKGGKVKLKLAIADCSDAIYNSAVFIEGKSINLGKKIENPIISGVNMPNGTLSPTFKDTATTCTYQWYIADEKGKEGTPLPNETGKTLNVTKDMVGKYAYLVVTGTGDYSGTGISNYVEIVDLPLNQQRFSYYTNFHYDEPYNLTCYGKGENLDMYYIITENGEKPTPKEMMTNGTKVKCNKTTTQNGYKYSGGEISGDLYIKNLKSHIYVMFAREESDKIVHSGIKDRQLYPMFCNAENLGFNSKEINVCNKIVKLYDTMFSKNVAPSETLGNKVDNPLYSNVKNIVLCENLTENVCLKCSDCLAFNVDGCIEKTCTDYGYVVYNCNNGDLKDLGYNRSNIPCGKDLLKLNGVEVYSLKNITDTEKMSVCYNNGLKANTMNTDYIFAFWYIDETGNMVMEKSYYENSYELALQEIETKAEDTDVLKAYVELYNALDELCK</sequence>